<dbReference type="SUPFAM" id="SSF52540">
    <property type="entry name" value="P-loop containing nucleoside triphosphate hydrolases"/>
    <property type="match status" value="1"/>
</dbReference>
<accession>A0A1H3WTI9</accession>
<name>A0A1H3WTI9_9BACT</name>
<dbReference type="STRING" id="408074.SAMN05660909_00066"/>
<feature type="coiled-coil region" evidence="1">
    <location>
        <begin position="364"/>
        <end position="409"/>
    </location>
</feature>
<dbReference type="EMBL" id="FNRL01000001">
    <property type="protein sequence ID" value="SDZ90449.1"/>
    <property type="molecule type" value="Genomic_DNA"/>
</dbReference>
<keyword evidence="7" id="KW-1185">Reference proteome</keyword>
<dbReference type="Pfam" id="PF11784">
    <property type="entry name" value="DUF3320"/>
    <property type="match status" value="1"/>
</dbReference>
<dbReference type="FunFam" id="3.40.50.300:FF:002063">
    <property type="entry name" value="DNA helicase related protein"/>
    <property type="match status" value="1"/>
</dbReference>
<feature type="domain" description="DUF3320" evidence="2">
    <location>
        <begin position="1379"/>
        <end position="1426"/>
    </location>
</feature>
<reference evidence="7" key="1">
    <citation type="submission" date="2016-10" db="EMBL/GenBank/DDBJ databases">
        <authorList>
            <person name="Varghese N."/>
            <person name="Submissions S."/>
        </authorList>
    </citation>
    <scope>NUCLEOTIDE SEQUENCE [LARGE SCALE GENOMIC DNA]</scope>
    <source>
        <strain evidence="7">DSM 23920</strain>
    </source>
</reference>
<feature type="domain" description="DNA2/NAM7 helicase helicase" evidence="3">
    <location>
        <begin position="291"/>
        <end position="398"/>
    </location>
</feature>
<feature type="domain" description="Restriction endonuclease type II-like" evidence="5">
    <location>
        <begin position="1231"/>
        <end position="1328"/>
    </location>
</feature>
<dbReference type="GO" id="GO:0004386">
    <property type="term" value="F:helicase activity"/>
    <property type="evidence" value="ECO:0007669"/>
    <property type="project" value="InterPro"/>
</dbReference>
<dbReference type="CDD" id="cd18808">
    <property type="entry name" value="SF1_C_Upf1"/>
    <property type="match status" value="1"/>
</dbReference>
<dbReference type="Proteomes" id="UP000199656">
    <property type="component" value="Unassembled WGS sequence"/>
</dbReference>
<dbReference type="Pfam" id="PF18741">
    <property type="entry name" value="MTES_1575"/>
    <property type="match status" value="1"/>
</dbReference>
<evidence type="ECO:0000259" key="4">
    <source>
        <dbReference type="Pfam" id="PF13087"/>
    </source>
</evidence>
<dbReference type="InterPro" id="IPR041679">
    <property type="entry name" value="DNA2/NAM7-like_C"/>
</dbReference>
<feature type="domain" description="DNA2/NAM7 helicase-like C-terminal" evidence="4">
    <location>
        <begin position="997"/>
        <end position="1186"/>
    </location>
</feature>
<dbReference type="Pfam" id="PF13195">
    <property type="entry name" value="DUF4011"/>
    <property type="match status" value="1"/>
</dbReference>
<evidence type="ECO:0000259" key="2">
    <source>
        <dbReference type="Pfam" id="PF11784"/>
    </source>
</evidence>
<evidence type="ECO:0000259" key="5">
    <source>
        <dbReference type="Pfam" id="PF18741"/>
    </source>
</evidence>
<protein>
    <submittedName>
        <fullName evidence="6">AAA domain-containing protein</fullName>
    </submittedName>
</protein>
<dbReference type="Gene3D" id="3.40.50.300">
    <property type="entry name" value="P-loop containing nucleotide triphosphate hydrolases"/>
    <property type="match status" value="3"/>
</dbReference>
<sequence>MNASILARLESSRKELLDLGLRNPLLNYKLPASKGLHIVDEQAAAIYDILVRENKTMSFLGRPVSKPDEKDTVPYNEPVTKEALTDTRLQTNELQTGLHTRLLNTYYAARMSIEEQGVNILYLTLGMLHWYEEDNSRELRQAPLLLIPVTLERSDARTRFRLKYSQEEVGANISLQAKMKSTFNLQLPDLPETEDLDITGYFNQIAAVIHGMPRWKVEPDAIELGFFSFGKFLIYNDLEIENWQDDRDVLTHPVMQGLFGDGFADQLPAVPENAFLDSTHANELFQVVDADSSQIQAMLAVQEGRNLIIQGPPGTGKSQTITNIIADAIGRGKKVLFVAEKLAALEVVKRRLDNIQLGDACLELHSHKANKKELHQELRRVLELGKPTIQQLKEEVQLLDSLRTELNNYCMAVNGPVADSGLTVHQLIGYLLRLNEEIAGVAMPVMVIPQIESYNSATMAKAAAMAQRIQSCLQQTGLPNALLFKGSNLTVLLPHEQEQLAKKLATFAVQLQQLLDTSAGISEKIGIPAPASEDGVNELMQICDWLAKQPDLREIDVTHKAWKLQEAELMEWLQAGQAAAAIQQQYAEIFIPEAWDQDVMEIRQDLLAHGEKWYKFLIGAYKRSNRRLAAYCKEKLPKSNEEKLQYVDAIMEFRRHDKTVKAQEALGRSLFGGKYQPSQTDWAILLQTATYVLDTYKQIREGQFPEALIAYMNRYPVSIIQVADIQLLQQMLGQYQEAFATALNAMQFPVADFPKPFEAQQQLLQKWIHRLPEIHHVISWNNVKETALNEQCGFLIDIAESWNAAAERLKTLLLKTWYEYLVESAVKTKSPLRQFEKGSHESVIAEFRKLDQLNLQYNRARAALKHWEELPPMDAGGQVNILRTEFNKKARHMPIRRLMQEAGLAIQAIKPVFMMSPLSIANFLPPAALEFDLVVFDEASQVKPVDALGAILRGKQLIVVGDNKQLPPTSFFDSLTRETDDEENVTADMQSILGLCDAQGAPQRMLRWHYRSRHESLIALSNQQFYDGKLVIFPGPGSNDQKGLLFRHLKDTIYDRGKTRSNPKEAEIVADAVMEHAKKYPQQSLGVVAFSTAQRQAITDALEERRRAQPELEPYFAAHADEPFFVKNLENVQGDERDVIFISIGYGRTETGNVSMSFGPLNNEGGERRLNVLITRAKSRCVVFTNITADDIDLGKTQSEGIKALKSFLYFAQHGKLFESEDSIKADSLPFESHVAAKLEAMGYTVRRQLGSKGFYIDLAVVDPLHPDKYLIGILCDGAAYDAARSARDRDRLRHQVLTAMGWKLYQVWSADWLRDPVRALQQLVAAIETERQQSNETKDQPIEEEQIANITRETVLSDEDPIPVYETAILPPAIGLQEFHQHSIGQLCDWVQQVVAVESPVHFDEVTRRMVEAAGITRVGPRIREILRHAVRHADASKRIKIKGQFLWDNAQRPPVIRNRSQLPAAARKIGYIASEEMALALERIVKDAIAIHRDDAITMTARMFGFNRVTEDIKEEIGKTIDNCIEEKRLTEEGEFLKA</sequence>
<dbReference type="Pfam" id="PF13087">
    <property type="entry name" value="AAA_12"/>
    <property type="match status" value="1"/>
</dbReference>
<dbReference type="InterPro" id="IPR049468">
    <property type="entry name" value="Restrct_endonuc-II-like_dom"/>
</dbReference>
<evidence type="ECO:0000313" key="7">
    <source>
        <dbReference type="Proteomes" id="UP000199656"/>
    </source>
</evidence>
<evidence type="ECO:0000259" key="3">
    <source>
        <dbReference type="Pfam" id="PF13086"/>
    </source>
</evidence>
<evidence type="ECO:0000313" key="6">
    <source>
        <dbReference type="EMBL" id="SDZ90449.1"/>
    </source>
</evidence>
<dbReference type="RefSeq" id="WP_089757446.1">
    <property type="nucleotide sequence ID" value="NZ_BKAT01000015.1"/>
</dbReference>
<dbReference type="PANTHER" id="PTHR10887">
    <property type="entry name" value="DNA2/NAM7 HELICASE FAMILY"/>
    <property type="match status" value="1"/>
</dbReference>
<evidence type="ECO:0000256" key="1">
    <source>
        <dbReference type="SAM" id="Coils"/>
    </source>
</evidence>
<dbReference type="Gene3D" id="3.40.960.10">
    <property type="entry name" value="VSR Endonuclease"/>
    <property type="match status" value="1"/>
</dbReference>
<dbReference type="InterPro" id="IPR041677">
    <property type="entry name" value="DNA2/NAM7_AAA_11"/>
</dbReference>
<dbReference type="SUPFAM" id="SSF52980">
    <property type="entry name" value="Restriction endonuclease-like"/>
    <property type="match status" value="1"/>
</dbReference>
<dbReference type="Pfam" id="PF13086">
    <property type="entry name" value="AAA_11"/>
    <property type="match status" value="2"/>
</dbReference>
<dbReference type="FunFam" id="3.40.960.10:FF:000002">
    <property type="entry name" value="DNA helicase related protein"/>
    <property type="match status" value="1"/>
</dbReference>
<dbReference type="InterPro" id="IPR025103">
    <property type="entry name" value="DUF4011"/>
</dbReference>
<organism evidence="6 7">
    <name type="scientific">Chitinophaga terrae</name>
    <name type="common">ex Kim and Jung 2007</name>
    <dbReference type="NCBI Taxonomy" id="408074"/>
    <lineage>
        <taxon>Bacteria</taxon>
        <taxon>Pseudomonadati</taxon>
        <taxon>Bacteroidota</taxon>
        <taxon>Chitinophagia</taxon>
        <taxon>Chitinophagales</taxon>
        <taxon>Chitinophagaceae</taxon>
        <taxon>Chitinophaga</taxon>
    </lineage>
</organism>
<proteinExistence type="predicted"/>
<dbReference type="InterPro" id="IPR011335">
    <property type="entry name" value="Restrct_endonuc-II-like"/>
</dbReference>
<dbReference type="InterPro" id="IPR027417">
    <property type="entry name" value="P-loop_NTPase"/>
</dbReference>
<dbReference type="InterPro" id="IPR021754">
    <property type="entry name" value="DUF3320"/>
</dbReference>
<dbReference type="OrthoDB" id="9757917at2"/>
<dbReference type="PANTHER" id="PTHR10887:SF530">
    <property type="entry name" value="SUPERFAMILY I DNA HELICASES"/>
    <property type="match status" value="1"/>
</dbReference>
<keyword evidence="1" id="KW-0175">Coiled coil</keyword>
<dbReference type="InterPro" id="IPR047187">
    <property type="entry name" value="SF1_C_Upf1"/>
</dbReference>
<gene>
    <name evidence="6" type="ORF">SAMN05660909_00066</name>
</gene>
<dbReference type="InterPro" id="IPR045055">
    <property type="entry name" value="DNA2/NAM7-like"/>
</dbReference>
<feature type="domain" description="DNA2/NAM7 helicase helicase" evidence="3">
    <location>
        <begin position="930"/>
        <end position="970"/>
    </location>
</feature>